<dbReference type="EMBL" id="LBYI01000049">
    <property type="protein sequence ID" value="KKR48110.1"/>
    <property type="molecule type" value="Genomic_DNA"/>
</dbReference>
<reference evidence="2 3" key="1">
    <citation type="journal article" date="2015" name="Nature">
        <title>rRNA introns, odd ribosomes, and small enigmatic genomes across a large radiation of phyla.</title>
        <authorList>
            <person name="Brown C.T."/>
            <person name="Hug L.A."/>
            <person name="Thomas B.C."/>
            <person name="Sharon I."/>
            <person name="Castelle C.J."/>
            <person name="Singh A."/>
            <person name="Wilkins M.J."/>
            <person name="Williams K.H."/>
            <person name="Banfield J.F."/>
        </authorList>
    </citation>
    <scope>NUCLEOTIDE SEQUENCE [LARGE SCALE GENOMIC DNA]</scope>
</reference>
<dbReference type="Proteomes" id="UP000034531">
    <property type="component" value="Unassembled WGS sequence"/>
</dbReference>
<feature type="region of interest" description="Disordered" evidence="1">
    <location>
        <begin position="256"/>
        <end position="282"/>
    </location>
</feature>
<proteinExistence type="predicted"/>
<organism evidence="2 3">
    <name type="scientific">Candidatus Curtissbacteria bacterium GW2011_GWA1_40_16</name>
    <dbReference type="NCBI Taxonomy" id="1618405"/>
    <lineage>
        <taxon>Bacteria</taxon>
        <taxon>Candidatus Curtissiibacteriota</taxon>
    </lineage>
</organism>
<gene>
    <name evidence="2" type="ORF">UT84_C0049G0003</name>
</gene>
<comment type="caution">
    <text evidence="2">The sequence shown here is derived from an EMBL/GenBank/DDBJ whole genome shotgun (WGS) entry which is preliminary data.</text>
</comment>
<sequence length="282" mass="30991">MPNLTQIPPQNNSYIKIPRAEILGLVGLTAEAAQKFAEEESHEFQRLKLSRQFGQEAYDLLKAGQKVAIVKIGSSQFPIEPAKTYAEFVQKAISRISEITPTPPSDEVKEMLSGFAEKALQDSLKDFNVAVACFNFVANNNLIANTDLIAKLKAAATGDQEKYRLAKALDQLLPEIPIQSPIPPPLPQVPDINPAPEVKTPRFPFATFKKTKPEETIPQVSPQNSTVQTNGSATLQPPIISEINKLVNQVEQTVQPLNSQDPNLRPVPPRAEPIIHLAQDLP</sequence>
<accession>A0A0G0TM58</accession>
<protein>
    <submittedName>
        <fullName evidence="2">Uncharacterized protein</fullName>
    </submittedName>
</protein>
<evidence type="ECO:0000313" key="3">
    <source>
        <dbReference type="Proteomes" id="UP000034531"/>
    </source>
</evidence>
<evidence type="ECO:0000256" key="1">
    <source>
        <dbReference type="SAM" id="MobiDB-lite"/>
    </source>
</evidence>
<evidence type="ECO:0000313" key="2">
    <source>
        <dbReference type="EMBL" id="KKR48110.1"/>
    </source>
</evidence>
<dbReference type="AlphaFoldDB" id="A0A0G0TM58"/>
<name>A0A0G0TM58_9BACT</name>